<organism evidence="1">
    <name type="scientific">marine metagenome</name>
    <dbReference type="NCBI Taxonomy" id="408172"/>
    <lineage>
        <taxon>unclassified sequences</taxon>
        <taxon>metagenomes</taxon>
        <taxon>ecological metagenomes</taxon>
    </lineage>
</organism>
<accession>A0A381PVJ8</accession>
<proteinExistence type="predicted"/>
<gene>
    <name evidence="1" type="ORF">METZ01_LOCUS22921</name>
</gene>
<sequence length="107" mass="11816">MLHKKATAGKTASYNFGHANPAHDGFSSAGLTFAGVHSPQVRHARAWSDVGRYRKFRRHTTQLAQSAGVKKLVLIHIGSSFFSDFPSGRHVKEITCMYNGRSSSRRS</sequence>
<protein>
    <submittedName>
        <fullName evidence="1">Uncharacterized protein</fullName>
    </submittedName>
</protein>
<dbReference type="EMBL" id="UINC01001080">
    <property type="protein sequence ID" value="SUZ70067.1"/>
    <property type="molecule type" value="Genomic_DNA"/>
</dbReference>
<dbReference type="AlphaFoldDB" id="A0A381PVJ8"/>
<evidence type="ECO:0000313" key="1">
    <source>
        <dbReference type="EMBL" id="SUZ70067.1"/>
    </source>
</evidence>
<reference evidence="1" key="1">
    <citation type="submission" date="2018-05" db="EMBL/GenBank/DDBJ databases">
        <authorList>
            <person name="Lanie J.A."/>
            <person name="Ng W.-L."/>
            <person name="Kazmierczak K.M."/>
            <person name="Andrzejewski T.M."/>
            <person name="Davidsen T.M."/>
            <person name="Wayne K.J."/>
            <person name="Tettelin H."/>
            <person name="Glass J.I."/>
            <person name="Rusch D."/>
            <person name="Podicherti R."/>
            <person name="Tsui H.-C.T."/>
            <person name="Winkler M.E."/>
        </authorList>
    </citation>
    <scope>NUCLEOTIDE SEQUENCE</scope>
</reference>
<name>A0A381PVJ8_9ZZZZ</name>